<protein>
    <submittedName>
        <fullName evidence="1">Uncharacterized protein</fullName>
    </submittedName>
</protein>
<keyword evidence="2" id="KW-1185">Reference proteome</keyword>
<comment type="caution">
    <text evidence="1">The sequence shown here is derived from an EMBL/GenBank/DDBJ whole genome shotgun (WGS) entry which is preliminary data.</text>
</comment>
<dbReference type="RefSeq" id="WP_219038548.1">
    <property type="nucleotide sequence ID" value="NZ_JAHWDF010000001.1"/>
</dbReference>
<accession>A0ABS6VYC9</accession>
<sequence length="102" mass="11540">MKALVLIFLILFSAFLLAPTIISITGHSKEEEVLNLFDGAEEENSVEFDEYSKLKNLVYKVSFVYFSNIQCLGVQTFIDKYQTAAQLPIVYFDLLSPPPKLA</sequence>
<proteinExistence type="predicted"/>
<dbReference type="Proteomes" id="UP000719267">
    <property type="component" value="Unassembled WGS sequence"/>
</dbReference>
<organism evidence="1 2">
    <name type="scientific">Mesonia aestuariivivens</name>
    <dbReference type="NCBI Taxonomy" id="2796128"/>
    <lineage>
        <taxon>Bacteria</taxon>
        <taxon>Pseudomonadati</taxon>
        <taxon>Bacteroidota</taxon>
        <taxon>Flavobacteriia</taxon>
        <taxon>Flavobacteriales</taxon>
        <taxon>Flavobacteriaceae</taxon>
        <taxon>Mesonia</taxon>
    </lineage>
</organism>
<evidence type="ECO:0000313" key="1">
    <source>
        <dbReference type="EMBL" id="MBW2960257.1"/>
    </source>
</evidence>
<gene>
    <name evidence="1" type="ORF">KW502_00405</name>
</gene>
<reference evidence="1 2" key="1">
    <citation type="submission" date="2021-07" db="EMBL/GenBank/DDBJ databases">
        <title>Mesonia aestuariivivens sp. nov., isolated from a tidal flat.</title>
        <authorList>
            <person name="Kim Y.-O."/>
            <person name="Yoon J.-H."/>
        </authorList>
    </citation>
    <scope>NUCLEOTIDE SEQUENCE [LARGE SCALE GENOMIC DNA]</scope>
    <source>
        <strain evidence="1 2">JHPTF-M18</strain>
    </source>
</reference>
<name>A0ABS6VYC9_9FLAO</name>
<dbReference type="EMBL" id="JAHWDF010000001">
    <property type="protein sequence ID" value="MBW2960257.1"/>
    <property type="molecule type" value="Genomic_DNA"/>
</dbReference>
<evidence type="ECO:0000313" key="2">
    <source>
        <dbReference type="Proteomes" id="UP000719267"/>
    </source>
</evidence>